<dbReference type="AlphaFoldDB" id="A0A1G5X6F6"/>
<proteinExistence type="predicted"/>
<keyword evidence="1" id="KW-0812">Transmembrane</keyword>
<evidence type="ECO:0000313" key="2">
    <source>
        <dbReference type="EMBL" id="SDA65999.1"/>
    </source>
</evidence>
<sequence>MFSHRYSHWFAGILGSYSFLNIYFLDGDRLFAVAIEPLALFILILALTFSVWGLNRLIEKRIVGHDLSMHPLIFQFGTSVVGVLVLSFISSHATGLILSGPYSFPWQRRLTF</sequence>
<organism evidence="2 3">
    <name type="scientific">Algoriphagus alkaliphilus</name>
    <dbReference type="NCBI Taxonomy" id="279824"/>
    <lineage>
        <taxon>Bacteria</taxon>
        <taxon>Pseudomonadati</taxon>
        <taxon>Bacteroidota</taxon>
        <taxon>Cytophagia</taxon>
        <taxon>Cytophagales</taxon>
        <taxon>Cyclobacteriaceae</taxon>
        <taxon>Algoriphagus</taxon>
    </lineage>
</organism>
<keyword evidence="1" id="KW-1133">Transmembrane helix</keyword>
<dbReference type="EMBL" id="FMXE01000009">
    <property type="protein sequence ID" value="SDA65999.1"/>
    <property type="molecule type" value="Genomic_DNA"/>
</dbReference>
<evidence type="ECO:0000313" key="3">
    <source>
        <dbReference type="Proteomes" id="UP000198756"/>
    </source>
</evidence>
<keyword evidence="1" id="KW-0472">Membrane</keyword>
<protein>
    <submittedName>
        <fullName evidence="2">Uncharacterized protein</fullName>
    </submittedName>
</protein>
<gene>
    <name evidence="2" type="ORF">SAMN03080617_01551</name>
</gene>
<keyword evidence="3" id="KW-1185">Reference proteome</keyword>
<accession>A0A1G5X6F6</accession>
<feature type="transmembrane region" description="Helical" evidence="1">
    <location>
        <begin position="31"/>
        <end position="52"/>
    </location>
</feature>
<dbReference type="Proteomes" id="UP000198756">
    <property type="component" value="Unassembled WGS sequence"/>
</dbReference>
<feature type="transmembrane region" description="Helical" evidence="1">
    <location>
        <begin position="72"/>
        <end position="99"/>
    </location>
</feature>
<feature type="transmembrane region" description="Helical" evidence="1">
    <location>
        <begin position="6"/>
        <end position="24"/>
    </location>
</feature>
<evidence type="ECO:0000256" key="1">
    <source>
        <dbReference type="SAM" id="Phobius"/>
    </source>
</evidence>
<dbReference type="STRING" id="279824.SAMN03080617_01551"/>
<reference evidence="3" key="1">
    <citation type="submission" date="2016-10" db="EMBL/GenBank/DDBJ databases">
        <authorList>
            <person name="Varghese N."/>
            <person name="Submissions S."/>
        </authorList>
    </citation>
    <scope>NUCLEOTIDE SEQUENCE [LARGE SCALE GENOMIC DNA]</scope>
    <source>
        <strain evidence="3">DSM 22703</strain>
    </source>
</reference>
<name>A0A1G5X6F6_9BACT</name>